<name>A0A6C0LT95_9ZZZZ</name>
<keyword evidence="1" id="KW-0472">Membrane</keyword>
<proteinExistence type="predicted"/>
<evidence type="ECO:0000256" key="1">
    <source>
        <dbReference type="SAM" id="Phobius"/>
    </source>
</evidence>
<evidence type="ECO:0000313" key="2">
    <source>
        <dbReference type="EMBL" id="QHU34086.1"/>
    </source>
</evidence>
<accession>A0A6C0LT95</accession>
<dbReference type="EMBL" id="MN740567">
    <property type="protein sequence ID" value="QHU34086.1"/>
    <property type="molecule type" value="Genomic_DNA"/>
</dbReference>
<feature type="transmembrane region" description="Helical" evidence="1">
    <location>
        <begin position="192"/>
        <end position="210"/>
    </location>
</feature>
<feature type="transmembrane region" description="Helical" evidence="1">
    <location>
        <begin position="100"/>
        <end position="122"/>
    </location>
</feature>
<organism evidence="2">
    <name type="scientific">viral metagenome</name>
    <dbReference type="NCBI Taxonomy" id="1070528"/>
    <lineage>
        <taxon>unclassified sequences</taxon>
        <taxon>metagenomes</taxon>
        <taxon>organismal metagenomes</taxon>
    </lineage>
</organism>
<keyword evidence="1" id="KW-1133">Transmembrane helix</keyword>
<dbReference type="AlphaFoldDB" id="A0A6C0LT95"/>
<protein>
    <submittedName>
        <fullName evidence="2">Uncharacterized protein</fullName>
    </submittedName>
</protein>
<keyword evidence="1" id="KW-0812">Transmembrane</keyword>
<reference evidence="2" key="1">
    <citation type="journal article" date="2020" name="Nature">
        <title>Giant virus diversity and host interactions through global metagenomics.</title>
        <authorList>
            <person name="Schulz F."/>
            <person name="Roux S."/>
            <person name="Paez-Espino D."/>
            <person name="Jungbluth S."/>
            <person name="Walsh D.A."/>
            <person name="Denef V.J."/>
            <person name="McMahon K.D."/>
            <person name="Konstantinidis K.T."/>
            <person name="Eloe-Fadrosh E.A."/>
            <person name="Kyrpides N.C."/>
            <person name="Woyke T."/>
        </authorList>
    </citation>
    <scope>NUCLEOTIDE SEQUENCE</scope>
    <source>
        <strain evidence="2">GVMAG-S-1016713-123</strain>
    </source>
</reference>
<sequence>MTTTDDSKIDSKNNNRRWDLIPGNKWHKMVETEYNDYNKLIIPRAAAVTYLIYSGVSYNGTDDLYYKESMCDSYANAFQVHQRPYKTGDIHKKWIRKLPYFWYLWLVALPVDIYVHTAQFFFGERGEDFLEGGGFFIPYMCSHWTLLSASLVAPCVCNQLPEYTWNPYFRLLRYNLIVHEYIYRMTLRKMSLSYRLYEFGLFVLFSYMVYDYTMAFF</sequence>
<feature type="transmembrane region" description="Helical" evidence="1">
    <location>
        <begin position="134"/>
        <end position="157"/>
    </location>
</feature>